<keyword evidence="4" id="KW-1003">Cell membrane</keyword>
<dbReference type="Gene3D" id="3.40.50.720">
    <property type="entry name" value="NAD(P)-binding Rossmann-like Domain"/>
    <property type="match status" value="1"/>
</dbReference>
<evidence type="ECO:0000313" key="12">
    <source>
        <dbReference type="EMBL" id="VBB41545.1"/>
    </source>
</evidence>
<sequence length="648" mass="70088">METAPFNHPGLIIALALAAGMISQALAHHLRLPGIVLLLAAGVALGPDGAGLIHPEALGSGLNILTGFAVAVILFEGGINLKFRRLRRTQHSIRRLILLGGPVTLAGAATAAHWIMDWPWQTALLFGTLVMVTGPTVINPLLKRLKVKRTVATVLEAEGVLIDAFGAVVATVALEAALSPAHGTPLVWGLHVVSRLGFGTLCGCALGMVLIFLYRLKRCIPEGTENVFTLAAILALFQGSNQLLPESGLAAVTTAGIIVGNFSTHALRDLAEFKEELTVLLIGMLFVLLAADVRLSHVMNLGWPALGLVLVLMFLIRPAAVFAGTVFSDLQWKERLFIAWIGPRGIVAAAVASFFANAFGERGLTGGYELRAMVFLVIASTVVVAGLTGGFVAGALGLRRPSQAGWVILGANALARGLARLFREDSQETILIDSNADHCMAAQNDCTRIIYGNGLQSRNLLRAEIDTRRGALAMTGNDEVNYLFVQKVKEQTRGIALWTALKMDSETLTRKMLHRSGIHLIFGAPIDVEIWDRRFRSNQVYLQQWRCRSNPPRYAEGCHLMTGYPGSGLIAAAMRREKRLSPVGDGTRFKAGDKVYFFVFKPEIDTAREFLKAAGWRRLDLEDQNAFTTSTCHLKQGKPTPSCAQTEP</sequence>
<keyword evidence="7" id="KW-0406">Ion transport</keyword>
<reference evidence="12" key="1">
    <citation type="submission" date="2018-07" db="EMBL/GenBank/DDBJ databases">
        <authorList>
            <consortium name="Genoscope - CEA"/>
            <person name="William W."/>
        </authorList>
    </citation>
    <scope>NUCLEOTIDE SEQUENCE</scope>
    <source>
        <strain evidence="12">IK1</strain>
    </source>
</reference>
<dbReference type="Pfam" id="PF02254">
    <property type="entry name" value="TrkA_N"/>
    <property type="match status" value="1"/>
</dbReference>
<keyword evidence="6 9" id="KW-1133">Transmembrane helix</keyword>
<feature type="transmembrane region" description="Helical" evidence="9">
    <location>
        <begin position="372"/>
        <end position="398"/>
    </location>
</feature>
<proteinExistence type="predicted"/>
<evidence type="ECO:0000256" key="3">
    <source>
        <dbReference type="ARBA" id="ARBA00022449"/>
    </source>
</evidence>
<dbReference type="GO" id="GO:0005886">
    <property type="term" value="C:plasma membrane"/>
    <property type="evidence" value="ECO:0007669"/>
    <property type="project" value="UniProtKB-SubCell"/>
</dbReference>
<evidence type="ECO:0000256" key="8">
    <source>
        <dbReference type="ARBA" id="ARBA00023136"/>
    </source>
</evidence>
<feature type="transmembrane region" description="Helical" evidence="9">
    <location>
        <begin position="226"/>
        <end position="243"/>
    </location>
</feature>
<dbReference type="GO" id="GO:0015297">
    <property type="term" value="F:antiporter activity"/>
    <property type="evidence" value="ECO:0007669"/>
    <property type="project" value="UniProtKB-KW"/>
</dbReference>
<dbReference type="GO" id="GO:1902600">
    <property type="term" value="P:proton transmembrane transport"/>
    <property type="evidence" value="ECO:0007669"/>
    <property type="project" value="InterPro"/>
</dbReference>
<evidence type="ECO:0000256" key="7">
    <source>
        <dbReference type="ARBA" id="ARBA00023065"/>
    </source>
</evidence>
<dbReference type="EMBL" id="UPXX01000003">
    <property type="protein sequence ID" value="VBB41545.1"/>
    <property type="molecule type" value="Genomic_DNA"/>
</dbReference>
<evidence type="ECO:0000256" key="1">
    <source>
        <dbReference type="ARBA" id="ARBA00004651"/>
    </source>
</evidence>
<dbReference type="Gene3D" id="1.20.1530.20">
    <property type="match status" value="1"/>
</dbReference>
<keyword evidence="3" id="KW-0050">Antiport</keyword>
<protein>
    <submittedName>
        <fullName evidence="12">Sodium/hydrogen exchanger</fullName>
    </submittedName>
</protein>
<feature type="transmembrane region" description="Helical" evidence="9">
    <location>
        <begin position="303"/>
        <end position="324"/>
    </location>
</feature>
<evidence type="ECO:0000256" key="5">
    <source>
        <dbReference type="ARBA" id="ARBA00022692"/>
    </source>
</evidence>
<feature type="transmembrane region" description="Helical" evidence="9">
    <location>
        <begin position="279"/>
        <end position="297"/>
    </location>
</feature>
<evidence type="ECO:0000259" key="10">
    <source>
        <dbReference type="Pfam" id="PF00999"/>
    </source>
</evidence>
<dbReference type="InterPro" id="IPR003148">
    <property type="entry name" value="RCK_N"/>
</dbReference>
<name>A0A653A0J1_UNCDX</name>
<evidence type="ECO:0000256" key="4">
    <source>
        <dbReference type="ARBA" id="ARBA00022475"/>
    </source>
</evidence>
<feature type="transmembrane region" description="Helical" evidence="9">
    <location>
        <begin position="154"/>
        <end position="174"/>
    </location>
</feature>
<keyword evidence="8 9" id="KW-0472">Membrane</keyword>
<evidence type="ECO:0000256" key="6">
    <source>
        <dbReference type="ARBA" id="ARBA00022989"/>
    </source>
</evidence>
<dbReference type="AlphaFoldDB" id="A0A653A0J1"/>
<feature type="transmembrane region" description="Helical" evidence="9">
    <location>
        <begin position="96"/>
        <end position="116"/>
    </location>
</feature>
<accession>A0A653A0J1</accession>
<dbReference type="InterPro" id="IPR006153">
    <property type="entry name" value="Cation/H_exchanger_TM"/>
</dbReference>
<dbReference type="PANTHER" id="PTHR32507:SF0">
    <property type="entry name" value="NA(+)_H(+) ANTIPORTER 2-RELATED"/>
    <property type="match status" value="1"/>
</dbReference>
<evidence type="ECO:0000256" key="2">
    <source>
        <dbReference type="ARBA" id="ARBA00022448"/>
    </source>
</evidence>
<feature type="transmembrane region" description="Helical" evidence="9">
    <location>
        <begin position="57"/>
        <end position="75"/>
    </location>
</feature>
<feature type="domain" description="RCK N-terminal" evidence="11">
    <location>
        <begin position="407"/>
        <end position="520"/>
    </location>
</feature>
<feature type="domain" description="Cation/H+ exchanger transmembrane" evidence="10">
    <location>
        <begin position="19"/>
        <end position="391"/>
    </location>
</feature>
<evidence type="ECO:0000259" key="11">
    <source>
        <dbReference type="Pfam" id="PF02254"/>
    </source>
</evidence>
<dbReference type="SUPFAM" id="SSF51735">
    <property type="entry name" value="NAD(P)-binding Rossmann-fold domains"/>
    <property type="match status" value="1"/>
</dbReference>
<comment type="subcellular location">
    <subcellularLocation>
        <location evidence="1">Cell membrane</location>
        <topology evidence="1">Multi-pass membrane protein</topology>
    </subcellularLocation>
</comment>
<dbReference type="PANTHER" id="PTHR32507">
    <property type="entry name" value="NA(+)/H(+) ANTIPORTER 1"/>
    <property type="match status" value="1"/>
</dbReference>
<dbReference type="Pfam" id="PF00999">
    <property type="entry name" value="Na_H_Exchanger"/>
    <property type="match status" value="1"/>
</dbReference>
<feature type="transmembrane region" description="Helical" evidence="9">
    <location>
        <begin position="194"/>
        <end position="214"/>
    </location>
</feature>
<dbReference type="InterPro" id="IPR036291">
    <property type="entry name" value="NAD(P)-bd_dom_sf"/>
</dbReference>
<evidence type="ECO:0000256" key="9">
    <source>
        <dbReference type="SAM" id="Phobius"/>
    </source>
</evidence>
<dbReference type="InterPro" id="IPR038770">
    <property type="entry name" value="Na+/solute_symporter_sf"/>
</dbReference>
<organism evidence="12">
    <name type="scientific">Uncultured Desulfatiglans sp</name>
    <dbReference type="NCBI Taxonomy" id="1748965"/>
    <lineage>
        <taxon>Bacteria</taxon>
        <taxon>Pseudomonadati</taxon>
        <taxon>Thermodesulfobacteriota</taxon>
        <taxon>Desulfobacteria</taxon>
        <taxon>Desulfatiglandales</taxon>
        <taxon>Desulfatiglandaceae</taxon>
        <taxon>Desulfatiglans</taxon>
        <taxon>environmental samples</taxon>
    </lineage>
</organism>
<feature type="transmembrane region" description="Helical" evidence="9">
    <location>
        <begin position="336"/>
        <end position="360"/>
    </location>
</feature>
<keyword evidence="5 9" id="KW-0812">Transmembrane</keyword>
<feature type="transmembrane region" description="Helical" evidence="9">
    <location>
        <begin position="122"/>
        <end position="142"/>
    </location>
</feature>
<gene>
    <name evidence="12" type="ORF">TRIP_B110110</name>
</gene>
<keyword evidence="2" id="KW-0813">Transport</keyword>
<dbReference type="GO" id="GO:0006813">
    <property type="term" value="P:potassium ion transport"/>
    <property type="evidence" value="ECO:0007669"/>
    <property type="project" value="InterPro"/>
</dbReference>